<organism evidence="4 5">
    <name type="scientific">Nasonia vitripennis</name>
    <name type="common">Parasitic wasp</name>
    <dbReference type="NCBI Taxonomy" id="7425"/>
    <lineage>
        <taxon>Eukaryota</taxon>
        <taxon>Metazoa</taxon>
        <taxon>Ecdysozoa</taxon>
        <taxon>Arthropoda</taxon>
        <taxon>Hexapoda</taxon>
        <taxon>Insecta</taxon>
        <taxon>Pterygota</taxon>
        <taxon>Neoptera</taxon>
        <taxon>Endopterygota</taxon>
        <taxon>Hymenoptera</taxon>
        <taxon>Apocrita</taxon>
        <taxon>Proctotrupomorpha</taxon>
        <taxon>Chalcidoidea</taxon>
        <taxon>Pteromalidae</taxon>
        <taxon>Pteromalinae</taxon>
        <taxon>Nasonia</taxon>
    </lineage>
</organism>
<dbReference type="OrthoDB" id="70519at2759"/>
<dbReference type="PANTHER" id="PTHR24198">
    <property type="entry name" value="ANKYRIN REPEAT AND PROTEIN KINASE DOMAIN-CONTAINING PROTEIN"/>
    <property type="match status" value="1"/>
</dbReference>
<accession>A0A7M7T642</accession>
<reference evidence="4" key="1">
    <citation type="submission" date="2021-01" db="UniProtKB">
        <authorList>
            <consortium name="EnsemblMetazoa"/>
        </authorList>
    </citation>
    <scope>IDENTIFICATION</scope>
</reference>
<proteinExistence type="predicted"/>
<feature type="repeat" description="ANK" evidence="3">
    <location>
        <begin position="76"/>
        <end position="108"/>
    </location>
</feature>
<evidence type="ECO:0000313" key="5">
    <source>
        <dbReference type="Proteomes" id="UP000002358"/>
    </source>
</evidence>
<dbReference type="EnsemblMetazoa" id="XM_031921006">
    <property type="protein sequence ID" value="XP_031776866"/>
    <property type="gene ID" value="LOC107981270"/>
</dbReference>
<dbReference type="RefSeq" id="XP_031776866.1">
    <property type="nucleotide sequence ID" value="XM_031921006.1"/>
</dbReference>
<protein>
    <submittedName>
        <fullName evidence="4">Uncharacterized protein</fullName>
    </submittedName>
</protein>
<dbReference type="GeneID" id="107981270"/>
<keyword evidence="5" id="KW-1185">Reference proteome</keyword>
<dbReference type="SMART" id="SM00248">
    <property type="entry name" value="ANK"/>
    <property type="match status" value="5"/>
</dbReference>
<keyword evidence="1" id="KW-0677">Repeat</keyword>
<dbReference type="AlphaFoldDB" id="A0A7M7T642"/>
<evidence type="ECO:0000256" key="3">
    <source>
        <dbReference type="PROSITE-ProRule" id="PRU00023"/>
    </source>
</evidence>
<sequence length="325" mass="36349">MASKKVKISAELIKDAIIEGNTDCFDTEFQASPKLMIEARVNTSYSLQHFAAGHSTQRMVEYFLDKGFYKDCRTLGNLTALHVAVTHCKYDVVRFLLQRGYPPNAEDSMGRTALHCAMEMGKTRKTSSKKWDCKLKRKLPESPAIDTNDHIRSFLIGIATVNAQDLSGETPILRLLRAVGASIYYAPTNSPLNVINDMDEKLGSVTCLSAGIAKISDTVIEHILNKRAHDYGYNEPQTVERRHHIIRRLLNAGAEVDKSNGFKEPALHWAVSTSNEPIIELFLKHGANVYFRSVYGWSTLHVAVRFSSEKVVEILIARAQVANGR</sequence>
<feature type="repeat" description="ANK" evidence="3">
    <location>
        <begin position="262"/>
        <end position="294"/>
    </location>
</feature>
<evidence type="ECO:0000256" key="2">
    <source>
        <dbReference type="ARBA" id="ARBA00023043"/>
    </source>
</evidence>
<dbReference type="SMR" id="A0A7M7T642"/>
<dbReference type="InterPro" id="IPR036770">
    <property type="entry name" value="Ankyrin_rpt-contain_sf"/>
</dbReference>
<dbReference type="KEGG" id="nvi:107981270"/>
<dbReference type="SUPFAM" id="SSF48403">
    <property type="entry name" value="Ankyrin repeat"/>
    <property type="match status" value="1"/>
</dbReference>
<dbReference type="PANTHER" id="PTHR24198:SF165">
    <property type="entry name" value="ANKYRIN REPEAT-CONTAINING PROTEIN-RELATED"/>
    <property type="match status" value="1"/>
</dbReference>
<dbReference type="InParanoid" id="A0A7M7T642"/>
<dbReference type="Proteomes" id="UP000002358">
    <property type="component" value="Chromosome 1"/>
</dbReference>
<dbReference type="Gene3D" id="1.25.40.20">
    <property type="entry name" value="Ankyrin repeat-containing domain"/>
    <property type="match status" value="2"/>
</dbReference>
<evidence type="ECO:0000313" key="4">
    <source>
        <dbReference type="EnsemblMetazoa" id="XP_031776866"/>
    </source>
</evidence>
<dbReference type="Pfam" id="PF12796">
    <property type="entry name" value="Ank_2"/>
    <property type="match status" value="2"/>
</dbReference>
<dbReference type="PROSITE" id="PS50088">
    <property type="entry name" value="ANK_REPEAT"/>
    <property type="match status" value="2"/>
</dbReference>
<dbReference type="InterPro" id="IPR002110">
    <property type="entry name" value="Ankyrin_rpt"/>
</dbReference>
<dbReference type="PROSITE" id="PS50297">
    <property type="entry name" value="ANK_REP_REGION"/>
    <property type="match status" value="1"/>
</dbReference>
<evidence type="ECO:0000256" key="1">
    <source>
        <dbReference type="ARBA" id="ARBA00022737"/>
    </source>
</evidence>
<keyword evidence="2 3" id="KW-0040">ANK repeat</keyword>
<name>A0A7M7T642_NASVI</name>